<dbReference type="InterPro" id="IPR001478">
    <property type="entry name" value="PDZ"/>
</dbReference>
<dbReference type="CDD" id="cd06779">
    <property type="entry name" value="cpPDZ_Deg_HtrA-like"/>
    <property type="match status" value="1"/>
</dbReference>
<keyword evidence="1" id="KW-0472">Membrane</keyword>
<proteinExistence type="predicted"/>
<keyword evidence="1" id="KW-1133">Transmembrane helix</keyword>
<feature type="transmembrane region" description="Helical" evidence="1">
    <location>
        <begin position="12"/>
        <end position="36"/>
    </location>
</feature>
<dbReference type="AlphaFoldDB" id="A0A1J4T7N6"/>
<dbReference type="Gene3D" id="2.30.42.10">
    <property type="match status" value="1"/>
</dbReference>
<sequence length="387" mass="41889">MKNKIINSGTNVLILALFLGLIGGISADLLLRFYWWQDLSGVTTSSGELNLSSGLYGRSNVVIQDPKKVVVNQDLKVQETINAANDSLIGFFKKLPEITDANQTFDKSHYYDLTKPEFTGLALTADGWIMVAGKKVNAKFPLDDYVAVGKDKKVYSLDQVVEYKKQDLGLLHLAAVNNLLVKNLLAAENLSVGQMLLAVNWNNDATLNSIVSLPKKYQVFKSSDRLTETIILDETIDARFKGSWLFGLGGDLVALIDDELQVAPVANMNSALYSFLKTKQFTTPFLGVNYISLSNLVLASAATDSAGKSGAVVAPDESKTAVVKSSPAEIAGIKAGDIIISVDNIEINNEHDLGTTIQSYHPGDTITVKFLRSGAILSADIKLGELK</sequence>
<evidence type="ECO:0000313" key="4">
    <source>
        <dbReference type="Proteomes" id="UP000182860"/>
    </source>
</evidence>
<organism evidence="3 4">
    <name type="scientific">Candidatus Falkowbacteria bacterium CG1_02_41_21</name>
    <dbReference type="NCBI Taxonomy" id="1805147"/>
    <lineage>
        <taxon>Bacteria</taxon>
        <taxon>Candidatus Falkowiibacteriota</taxon>
    </lineage>
</organism>
<dbReference type="Proteomes" id="UP000182860">
    <property type="component" value="Unassembled WGS sequence"/>
</dbReference>
<protein>
    <recommendedName>
        <fullName evidence="2">PDZ domain-containing protein</fullName>
    </recommendedName>
</protein>
<evidence type="ECO:0000256" key="1">
    <source>
        <dbReference type="SAM" id="Phobius"/>
    </source>
</evidence>
<feature type="domain" description="PDZ" evidence="2">
    <location>
        <begin position="285"/>
        <end position="383"/>
    </location>
</feature>
<dbReference type="InterPro" id="IPR036034">
    <property type="entry name" value="PDZ_sf"/>
</dbReference>
<comment type="caution">
    <text evidence="3">The sequence shown here is derived from an EMBL/GenBank/DDBJ whole genome shotgun (WGS) entry which is preliminary data.</text>
</comment>
<dbReference type="SUPFAM" id="SSF50156">
    <property type="entry name" value="PDZ domain-like"/>
    <property type="match status" value="1"/>
</dbReference>
<gene>
    <name evidence="3" type="ORF">AUJ35_00795</name>
</gene>
<name>A0A1J4T7N6_9BACT</name>
<evidence type="ECO:0000259" key="2">
    <source>
        <dbReference type="Pfam" id="PF13180"/>
    </source>
</evidence>
<dbReference type="InterPro" id="IPR009003">
    <property type="entry name" value="Peptidase_S1_PA"/>
</dbReference>
<keyword evidence="1" id="KW-0812">Transmembrane</keyword>
<dbReference type="SUPFAM" id="SSF50494">
    <property type="entry name" value="Trypsin-like serine proteases"/>
    <property type="match status" value="1"/>
</dbReference>
<dbReference type="EMBL" id="MNUV01000014">
    <property type="protein sequence ID" value="OIO08156.1"/>
    <property type="molecule type" value="Genomic_DNA"/>
</dbReference>
<reference evidence="3 4" key="1">
    <citation type="journal article" date="2016" name="Environ. Microbiol.">
        <title>Genomic resolution of a cold subsurface aquifer community provides metabolic insights for novel microbes adapted to high CO concentrations.</title>
        <authorList>
            <person name="Probst A.J."/>
            <person name="Castelle C.J."/>
            <person name="Singh A."/>
            <person name="Brown C.T."/>
            <person name="Anantharaman K."/>
            <person name="Sharon I."/>
            <person name="Hug L.A."/>
            <person name="Burstein D."/>
            <person name="Emerson J.B."/>
            <person name="Thomas B.C."/>
            <person name="Banfield J.F."/>
        </authorList>
    </citation>
    <scope>NUCLEOTIDE SEQUENCE [LARGE SCALE GENOMIC DNA]</scope>
    <source>
        <strain evidence="3">CG1_02_41_21</strain>
    </source>
</reference>
<accession>A0A1J4T7N6</accession>
<evidence type="ECO:0000313" key="3">
    <source>
        <dbReference type="EMBL" id="OIO08156.1"/>
    </source>
</evidence>
<dbReference type="Pfam" id="PF13180">
    <property type="entry name" value="PDZ_2"/>
    <property type="match status" value="1"/>
</dbReference>